<feature type="region of interest" description="Disordered" evidence="6">
    <location>
        <begin position="212"/>
        <end position="231"/>
    </location>
</feature>
<reference evidence="8" key="1">
    <citation type="submission" date="2015-04" db="EMBL/GenBank/DDBJ databases">
        <title>The genome sequence of the plant pathogenic Rhizarian Plasmodiophora brassicae reveals insights in its biotrophic life cycle and the origin of chitin synthesis.</title>
        <authorList>
            <person name="Schwelm A."/>
            <person name="Fogelqvist J."/>
            <person name="Knaust A."/>
            <person name="Julke S."/>
            <person name="Lilja T."/>
            <person name="Dhandapani V."/>
            <person name="Bonilla-Rosso G."/>
            <person name="Karlsson M."/>
            <person name="Shevchenko A."/>
            <person name="Choi S.R."/>
            <person name="Kim H.G."/>
            <person name="Park J.Y."/>
            <person name="Lim Y.P."/>
            <person name="Ludwig-Muller J."/>
            <person name="Dixelius C."/>
        </authorList>
    </citation>
    <scope>NUCLEOTIDE SEQUENCE</scope>
    <source>
        <tissue evidence="8">Potato root galls</tissue>
    </source>
</reference>
<dbReference type="InterPro" id="IPR006620">
    <property type="entry name" value="Pro_4_hyd_alph"/>
</dbReference>
<dbReference type="AlphaFoldDB" id="A0A0H5RA61"/>
<keyword evidence="3" id="KW-0223">Dioxygenase</keyword>
<evidence type="ECO:0000313" key="8">
    <source>
        <dbReference type="EMBL" id="CRZ10567.1"/>
    </source>
</evidence>
<evidence type="ECO:0000256" key="6">
    <source>
        <dbReference type="SAM" id="MobiDB-lite"/>
    </source>
</evidence>
<keyword evidence="4" id="KW-0560">Oxidoreductase</keyword>
<dbReference type="InterPro" id="IPR005123">
    <property type="entry name" value="Oxoglu/Fe-dep_dioxygenase_dom"/>
</dbReference>
<dbReference type="GO" id="GO:0005783">
    <property type="term" value="C:endoplasmic reticulum"/>
    <property type="evidence" value="ECO:0007669"/>
    <property type="project" value="TreeGrafter"/>
</dbReference>
<evidence type="ECO:0000256" key="4">
    <source>
        <dbReference type="ARBA" id="ARBA00023002"/>
    </source>
</evidence>
<dbReference type="PROSITE" id="PS51471">
    <property type="entry name" value="FE2OG_OXY"/>
    <property type="match status" value="1"/>
</dbReference>
<dbReference type="PANTHER" id="PTHR10869">
    <property type="entry name" value="PROLYL 4-HYDROXYLASE ALPHA SUBUNIT"/>
    <property type="match status" value="1"/>
</dbReference>
<dbReference type="GO" id="GO:0031418">
    <property type="term" value="F:L-ascorbic acid binding"/>
    <property type="evidence" value="ECO:0007669"/>
    <property type="project" value="InterPro"/>
</dbReference>
<feature type="domain" description="Fe2OG dioxygenase" evidence="7">
    <location>
        <begin position="258"/>
        <end position="423"/>
    </location>
</feature>
<evidence type="ECO:0000256" key="1">
    <source>
        <dbReference type="ARBA" id="ARBA00001961"/>
    </source>
</evidence>
<dbReference type="SMART" id="SM00702">
    <property type="entry name" value="P4Hc"/>
    <property type="match status" value="1"/>
</dbReference>
<protein>
    <recommendedName>
        <fullName evidence="7">Fe2OG dioxygenase domain-containing protein</fullName>
    </recommendedName>
</protein>
<dbReference type="InterPro" id="IPR045054">
    <property type="entry name" value="P4HA-like"/>
</dbReference>
<dbReference type="InterPro" id="IPR044862">
    <property type="entry name" value="Pro_4_hyd_alph_FE2OG_OXY"/>
</dbReference>
<keyword evidence="2" id="KW-0479">Metal-binding</keyword>
<dbReference type="PANTHER" id="PTHR10869:SF226">
    <property type="entry name" value="PROLYL 4-HYDROXYLASE ALPHA SUBUNIT DOMAIN-CONTAINING PROTEIN"/>
    <property type="match status" value="1"/>
</dbReference>
<comment type="cofactor">
    <cofactor evidence="1">
        <name>L-ascorbate</name>
        <dbReference type="ChEBI" id="CHEBI:38290"/>
    </cofactor>
</comment>
<name>A0A0H5RA61_9EUKA</name>
<dbReference type="GO" id="GO:0005506">
    <property type="term" value="F:iron ion binding"/>
    <property type="evidence" value="ECO:0007669"/>
    <property type="project" value="InterPro"/>
</dbReference>
<dbReference type="EMBL" id="HACM01010125">
    <property type="protein sequence ID" value="CRZ10567.1"/>
    <property type="molecule type" value="Transcribed_RNA"/>
</dbReference>
<sequence>MSKVEHVEDICPGSSPTTDIADHHTETTLFATLRHLLHVVPVAVFAAVVAVQIGYHSRQLESPYGMRLGRNGGDGPFITVNLTKARYDSEGDLGAALSPLLACSRTIRRRGDPAYEPCRLYHGSGVRVRTFEDLITFSDNSFYLVPPDRHFMWPPIEVGHKTVAPQIKTTDGRSVIMETISVSPKVFRVHNMLSEAEIDQIIKEARESSKTEVSKRYRSHTNPQRTAEDWNAERSETVLAIRNRTFSMLAFEPDVPDTWAEPFEMLIYKPGKCFVLHDDYLDDEAIGDQSNEFDSRSELLGSNRFATTLFYFTDVDVGGETVFANGENAAGTNGDKDDAISKILSNSTEADLLAAAGILPDSWEMGLLGTCRSKFSVRPQRGSIVMFYNQLAEGGIDRNAFHGGCPVISGEKIAANVIAWNGPTNLAPDEQVEEMMARQAFRADGLYDDGEVNDDPEEDGVNDEGEAEEE</sequence>
<proteinExistence type="predicted"/>
<feature type="compositionally biased region" description="Acidic residues" evidence="6">
    <location>
        <begin position="446"/>
        <end position="470"/>
    </location>
</feature>
<keyword evidence="5" id="KW-0408">Iron</keyword>
<accession>A0A0H5RA61</accession>
<evidence type="ECO:0000256" key="3">
    <source>
        <dbReference type="ARBA" id="ARBA00022964"/>
    </source>
</evidence>
<evidence type="ECO:0000256" key="2">
    <source>
        <dbReference type="ARBA" id="ARBA00022723"/>
    </source>
</evidence>
<dbReference type="Gene3D" id="2.60.120.620">
    <property type="entry name" value="q2cbj1_9rhob like domain"/>
    <property type="match status" value="1"/>
</dbReference>
<feature type="region of interest" description="Disordered" evidence="6">
    <location>
        <begin position="443"/>
        <end position="470"/>
    </location>
</feature>
<dbReference type="GO" id="GO:0004656">
    <property type="term" value="F:procollagen-proline 4-dioxygenase activity"/>
    <property type="evidence" value="ECO:0007669"/>
    <property type="project" value="TreeGrafter"/>
</dbReference>
<evidence type="ECO:0000259" key="7">
    <source>
        <dbReference type="PROSITE" id="PS51471"/>
    </source>
</evidence>
<organism evidence="8">
    <name type="scientific">Spongospora subterranea</name>
    <dbReference type="NCBI Taxonomy" id="70186"/>
    <lineage>
        <taxon>Eukaryota</taxon>
        <taxon>Sar</taxon>
        <taxon>Rhizaria</taxon>
        <taxon>Endomyxa</taxon>
        <taxon>Phytomyxea</taxon>
        <taxon>Plasmodiophorida</taxon>
        <taxon>Plasmodiophoridae</taxon>
        <taxon>Spongospora</taxon>
    </lineage>
</organism>
<dbReference type="Pfam" id="PF13640">
    <property type="entry name" value="2OG-FeII_Oxy_3"/>
    <property type="match status" value="1"/>
</dbReference>
<evidence type="ECO:0000256" key="5">
    <source>
        <dbReference type="ARBA" id="ARBA00023004"/>
    </source>
</evidence>